<comment type="caution">
    <text evidence="1">The sequence shown here is derived from an EMBL/GenBank/DDBJ whole genome shotgun (WGS) entry which is preliminary data.</text>
</comment>
<organism evidence="1 2">
    <name type="scientific">Cerrena zonata</name>
    <dbReference type="NCBI Taxonomy" id="2478898"/>
    <lineage>
        <taxon>Eukaryota</taxon>
        <taxon>Fungi</taxon>
        <taxon>Dikarya</taxon>
        <taxon>Basidiomycota</taxon>
        <taxon>Agaricomycotina</taxon>
        <taxon>Agaricomycetes</taxon>
        <taxon>Polyporales</taxon>
        <taxon>Cerrenaceae</taxon>
        <taxon>Cerrena</taxon>
    </lineage>
</organism>
<evidence type="ECO:0000313" key="2">
    <source>
        <dbReference type="Proteomes" id="UP001385951"/>
    </source>
</evidence>
<protein>
    <submittedName>
        <fullName evidence="1">Uncharacterized protein</fullName>
    </submittedName>
</protein>
<keyword evidence="2" id="KW-1185">Reference proteome</keyword>
<evidence type="ECO:0000313" key="1">
    <source>
        <dbReference type="EMBL" id="KAK7676381.1"/>
    </source>
</evidence>
<sequence length="166" mass="18912">MVWPRPGPPRMFSNLAVSRCFSALPFIRFNSDGRINELTTLLRLRCVDCDMKAGSFFPARRSYSYAPGRRLKTNEQIGGYGSEDVNIKILRGILASSMSASVQTIQHLKLYPISQLGYMRQTATNNYMWGVHATHTYNKEATNFIEIDWTCKVTALLWLLSLAPWL</sequence>
<reference evidence="1 2" key="1">
    <citation type="submission" date="2022-09" db="EMBL/GenBank/DDBJ databases">
        <authorList>
            <person name="Palmer J.M."/>
        </authorList>
    </citation>
    <scope>NUCLEOTIDE SEQUENCE [LARGE SCALE GENOMIC DNA]</scope>
    <source>
        <strain evidence="1 2">DSM 7382</strain>
    </source>
</reference>
<dbReference type="Proteomes" id="UP001385951">
    <property type="component" value="Unassembled WGS sequence"/>
</dbReference>
<dbReference type="AlphaFoldDB" id="A0AAW0FGJ9"/>
<name>A0AAW0FGJ9_9APHY</name>
<dbReference type="EMBL" id="JASBNA010000119">
    <property type="protein sequence ID" value="KAK7676381.1"/>
    <property type="molecule type" value="Genomic_DNA"/>
</dbReference>
<accession>A0AAW0FGJ9</accession>
<proteinExistence type="predicted"/>
<gene>
    <name evidence="1" type="ORF">QCA50_020644</name>
</gene>